<dbReference type="GO" id="GO:0016757">
    <property type="term" value="F:glycosyltransferase activity"/>
    <property type="evidence" value="ECO:0007669"/>
    <property type="project" value="UniProtKB-KW"/>
</dbReference>
<keyword evidence="3" id="KW-0808">Transferase</keyword>
<dbReference type="GO" id="GO:0016020">
    <property type="term" value="C:membrane"/>
    <property type="evidence" value="ECO:0007669"/>
    <property type="project" value="UniProtKB-SubCell"/>
</dbReference>
<keyword evidence="2" id="KW-0328">Glycosyltransferase</keyword>
<organism evidence="7">
    <name type="scientific">Fagus sylvatica</name>
    <name type="common">Beechnut</name>
    <dbReference type="NCBI Taxonomy" id="28930"/>
    <lineage>
        <taxon>Eukaryota</taxon>
        <taxon>Viridiplantae</taxon>
        <taxon>Streptophyta</taxon>
        <taxon>Embryophyta</taxon>
        <taxon>Tracheophyta</taxon>
        <taxon>Spermatophyta</taxon>
        <taxon>Magnoliopsida</taxon>
        <taxon>eudicotyledons</taxon>
        <taxon>Gunneridae</taxon>
        <taxon>Pentapetalae</taxon>
        <taxon>rosids</taxon>
        <taxon>fabids</taxon>
        <taxon>Fagales</taxon>
        <taxon>Fagaceae</taxon>
        <taxon>Fagus</taxon>
    </lineage>
</organism>
<dbReference type="InterPro" id="IPR044174">
    <property type="entry name" value="BC10-like"/>
</dbReference>
<keyword evidence="5" id="KW-0325">Glycoprotein</keyword>
<feature type="region of interest" description="Disordered" evidence="6">
    <location>
        <begin position="240"/>
        <end position="261"/>
    </location>
</feature>
<evidence type="ECO:0000256" key="2">
    <source>
        <dbReference type="ARBA" id="ARBA00022676"/>
    </source>
</evidence>
<dbReference type="Pfam" id="PF02485">
    <property type="entry name" value="Branch"/>
    <property type="match status" value="1"/>
</dbReference>
<evidence type="ECO:0000256" key="4">
    <source>
        <dbReference type="ARBA" id="ARBA00023136"/>
    </source>
</evidence>
<dbReference type="PANTHER" id="PTHR31042">
    <property type="entry name" value="CORE-2/I-BRANCHING BETA-1,6-N-ACETYLGLUCOSAMINYLTRANSFERASE FAMILY PROTEIN-RELATED"/>
    <property type="match status" value="1"/>
</dbReference>
<dbReference type="InterPro" id="IPR003406">
    <property type="entry name" value="Glyco_trans_14"/>
</dbReference>
<accession>A0A2N9I0G9</accession>
<keyword evidence="4" id="KW-0472">Membrane</keyword>
<name>A0A2N9I0G9_FAGSY</name>
<evidence type="ECO:0000256" key="5">
    <source>
        <dbReference type="ARBA" id="ARBA00023180"/>
    </source>
</evidence>
<dbReference type="EMBL" id="OIVN01004446">
    <property type="protein sequence ID" value="SPD17490.1"/>
    <property type="molecule type" value="Genomic_DNA"/>
</dbReference>
<evidence type="ECO:0000256" key="1">
    <source>
        <dbReference type="ARBA" id="ARBA00004606"/>
    </source>
</evidence>
<feature type="compositionally biased region" description="Polar residues" evidence="6">
    <location>
        <begin position="248"/>
        <end position="261"/>
    </location>
</feature>
<protein>
    <submittedName>
        <fullName evidence="7">Uncharacterized protein</fullName>
    </submittedName>
</protein>
<dbReference type="AlphaFoldDB" id="A0A2N9I0G9"/>
<comment type="subcellular location">
    <subcellularLocation>
        <location evidence="1">Membrane</location>
        <topology evidence="1">Single-pass type II membrane protein</topology>
    </subcellularLocation>
</comment>
<gene>
    <name evidence="7" type="ORF">FSB_LOCUS45372</name>
</gene>
<proteinExistence type="predicted"/>
<sequence>MVEAERRLLANALLDVSNQRFVLLSESCIPLFNFSTIYNYLMGSTETFVEVYDLPGPVGQGRFNRKMSPTIKLKQWRKGSQWFEMDRDLAIETKLVKEIGSMVKALSARVFIRVFEVCWSFVLIPPNGGSRDHRPVCIYSPHIASRKALATVGVSLPSEETVNMAFLQSLPIGFGLYSRLISLAVTQCLLGSLWAVVLWASLDHVTCLPLGLLQMALVDCLCQIPTSKLPRRNALHAAMPPPAPTLHAATSATPPLRSTTY</sequence>
<reference evidence="7" key="1">
    <citation type="submission" date="2018-02" db="EMBL/GenBank/DDBJ databases">
        <authorList>
            <person name="Cohen D.B."/>
            <person name="Kent A.D."/>
        </authorList>
    </citation>
    <scope>NUCLEOTIDE SEQUENCE</scope>
</reference>
<evidence type="ECO:0000256" key="6">
    <source>
        <dbReference type="SAM" id="MobiDB-lite"/>
    </source>
</evidence>
<evidence type="ECO:0000313" key="7">
    <source>
        <dbReference type="EMBL" id="SPD17490.1"/>
    </source>
</evidence>
<evidence type="ECO:0000256" key="3">
    <source>
        <dbReference type="ARBA" id="ARBA00022679"/>
    </source>
</evidence>
<dbReference type="PANTHER" id="PTHR31042:SF131">
    <property type="entry name" value="CORE-2_I-BRANCHING BETA-1,6-N-ACETYLGLUCOSAMINYLTRANSFERASE FAMILY PROTEIN"/>
    <property type="match status" value="1"/>
</dbReference>